<organism evidence="2 3">
    <name type="scientific">Botryotinia calthae</name>
    <dbReference type="NCBI Taxonomy" id="38488"/>
    <lineage>
        <taxon>Eukaryota</taxon>
        <taxon>Fungi</taxon>
        <taxon>Dikarya</taxon>
        <taxon>Ascomycota</taxon>
        <taxon>Pezizomycotina</taxon>
        <taxon>Leotiomycetes</taxon>
        <taxon>Helotiales</taxon>
        <taxon>Sclerotiniaceae</taxon>
        <taxon>Botryotinia</taxon>
    </lineage>
</organism>
<gene>
    <name evidence="2" type="ORF">BOTCAL_0524g00030</name>
</gene>
<feature type="compositionally biased region" description="Polar residues" evidence="1">
    <location>
        <begin position="13"/>
        <end position="24"/>
    </location>
</feature>
<evidence type="ECO:0000313" key="3">
    <source>
        <dbReference type="Proteomes" id="UP000297299"/>
    </source>
</evidence>
<dbReference type="AlphaFoldDB" id="A0A4Y8CKP4"/>
<protein>
    <submittedName>
        <fullName evidence="2">Uncharacterized protein</fullName>
    </submittedName>
</protein>
<proteinExistence type="predicted"/>
<keyword evidence="3" id="KW-1185">Reference proteome</keyword>
<dbReference type="Proteomes" id="UP000297299">
    <property type="component" value="Unassembled WGS sequence"/>
</dbReference>
<feature type="region of interest" description="Disordered" evidence="1">
    <location>
        <begin position="1"/>
        <end position="24"/>
    </location>
</feature>
<accession>A0A4Y8CKP4</accession>
<dbReference type="EMBL" id="PHWZ01000523">
    <property type="protein sequence ID" value="TEY37196.1"/>
    <property type="molecule type" value="Genomic_DNA"/>
</dbReference>
<reference evidence="2 3" key="1">
    <citation type="submission" date="2017-11" db="EMBL/GenBank/DDBJ databases">
        <title>Comparative genomics of Botrytis spp.</title>
        <authorList>
            <person name="Valero-Jimenez C.A."/>
            <person name="Tapia P."/>
            <person name="Veloso J."/>
            <person name="Silva-Moreno E."/>
            <person name="Staats M."/>
            <person name="Valdes J.H."/>
            <person name="Van Kan J.A.L."/>
        </authorList>
    </citation>
    <scope>NUCLEOTIDE SEQUENCE [LARGE SCALE GENOMIC DNA]</scope>
    <source>
        <strain evidence="2 3">MUCL2830</strain>
    </source>
</reference>
<sequence length="417" mass="48983">MRHLLFPDPLPNYQRQSQHSNKNFGQNFKPQSCQTGIRYSQHSTKTARQTLTDLNDQTDDSDDCNIDCEDFDYESEYFREIFVEIIRGLHVKQRAIEFKHKDIILERLPNEIRQMIFVFCGRNTFCSADQGPRLLEALRGQRSAYTHALIIFQRLNSYELGVELKTRTSEIRHNVHDMIGLMTVDKTPRNVSPQSNSNNSELAESDLKLTLHGRISEDHENHGDFWASTPSTVLYDLVRQLHNADRIRDVQFSQEMSFPTEWRSRIILCQNDQGDWTFLKNFLTLVPCRRVKRVIIQLPNPKNYRINPASRYDKYYRDNHYESYRAKQDAFVLAVIESINQKVGVRGVVLGRSKDSLSGFCIWESPEGKYMNWHHDVIEPWALRGGFGKTFLDYENNFLELSECKKLRCFVVNNRRE</sequence>
<evidence type="ECO:0000256" key="1">
    <source>
        <dbReference type="SAM" id="MobiDB-lite"/>
    </source>
</evidence>
<evidence type="ECO:0000313" key="2">
    <source>
        <dbReference type="EMBL" id="TEY37196.1"/>
    </source>
</evidence>
<name>A0A4Y8CKP4_9HELO</name>
<comment type="caution">
    <text evidence="2">The sequence shown here is derived from an EMBL/GenBank/DDBJ whole genome shotgun (WGS) entry which is preliminary data.</text>
</comment>
<dbReference type="OrthoDB" id="3535787at2759"/>